<organism evidence="5">
    <name type="scientific">Thermosporothrix sp. COM3</name>
    <dbReference type="NCBI Taxonomy" id="2490863"/>
    <lineage>
        <taxon>Bacteria</taxon>
        <taxon>Bacillati</taxon>
        <taxon>Chloroflexota</taxon>
        <taxon>Ktedonobacteria</taxon>
        <taxon>Ktedonobacterales</taxon>
        <taxon>Thermosporotrichaceae</taxon>
        <taxon>Thermosporothrix</taxon>
    </lineage>
</organism>
<dbReference type="SMART" id="SM00420">
    <property type="entry name" value="HTH_DEOR"/>
    <property type="match status" value="1"/>
</dbReference>
<dbReference type="Pfam" id="PF08279">
    <property type="entry name" value="HTH_11"/>
    <property type="match status" value="1"/>
</dbReference>
<dbReference type="PANTHER" id="PTHR34580:SF1">
    <property type="entry name" value="PROTEIN PAFC"/>
    <property type="match status" value="1"/>
</dbReference>
<feature type="compositionally biased region" description="Basic and acidic residues" evidence="3">
    <location>
        <begin position="259"/>
        <end position="274"/>
    </location>
</feature>
<dbReference type="Pfam" id="PF13280">
    <property type="entry name" value="WYL"/>
    <property type="match status" value="1"/>
</dbReference>
<proteinExistence type="predicted"/>
<dbReference type="InterPro" id="IPR001034">
    <property type="entry name" value="DeoR_HTH"/>
</dbReference>
<dbReference type="PROSITE" id="PS52050">
    <property type="entry name" value="WYL"/>
    <property type="match status" value="1"/>
</dbReference>
<dbReference type="GO" id="GO:0003700">
    <property type="term" value="F:DNA-binding transcription factor activity"/>
    <property type="evidence" value="ECO:0007669"/>
    <property type="project" value="InterPro"/>
</dbReference>
<reference evidence="5" key="1">
    <citation type="submission" date="2018-12" db="EMBL/GenBank/DDBJ databases">
        <title>Novel natural products biosynthetic potential of the class Ktedonobacteria.</title>
        <authorList>
            <person name="Zheng Y."/>
            <person name="Saitou A."/>
            <person name="Wang C.M."/>
            <person name="Toyoda A."/>
            <person name="Minakuchi Y."/>
            <person name="Sekiguchi Y."/>
            <person name="Ueda K."/>
            <person name="Takano H."/>
            <person name="Sakai Y."/>
            <person name="Yokota A."/>
            <person name="Yabe S."/>
        </authorList>
    </citation>
    <scope>NUCLEOTIDE SEQUENCE</scope>
    <source>
        <strain evidence="5">COM3</strain>
    </source>
</reference>
<feature type="domain" description="HTH deoR-type" evidence="4">
    <location>
        <begin position="2"/>
        <end position="60"/>
    </location>
</feature>
<accession>A0A455SR68</accession>
<evidence type="ECO:0000256" key="2">
    <source>
        <dbReference type="ARBA" id="ARBA00023163"/>
    </source>
</evidence>
<evidence type="ECO:0000256" key="1">
    <source>
        <dbReference type="ARBA" id="ARBA00023015"/>
    </source>
</evidence>
<dbReference type="PANTHER" id="PTHR34580">
    <property type="match status" value="1"/>
</dbReference>
<gene>
    <name evidence="5" type="ORF">KTC_42800</name>
</gene>
<evidence type="ECO:0000313" key="5">
    <source>
        <dbReference type="EMBL" id="BBH89529.1"/>
    </source>
</evidence>
<dbReference type="InterPro" id="IPR013196">
    <property type="entry name" value="HTH_11"/>
</dbReference>
<dbReference type="InterPro" id="IPR026881">
    <property type="entry name" value="WYL_dom"/>
</dbReference>
<dbReference type="InterPro" id="IPR051534">
    <property type="entry name" value="CBASS_pafABC_assoc_protein"/>
</dbReference>
<dbReference type="Gene3D" id="1.10.10.10">
    <property type="entry name" value="Winged helix-like DNA-binding domain superfamily/Winged helix DNA-binding domain"/>
    <property type="match status" value="1"/>
</dbReference>
<dbReference type="PROSITE" id="PS51000">
    <property type="entry name" value="HTH_DEOR_2"/>
    <property type="match status" value="1"/>
</dbReference>
<protein>
    <submittedName>
        <fullName evidence="5">Transcriptional regulator</fullName>
    </submittedName>
</protein>
<dbReference type="InterPro" id="IPR036388">
    <property type="entry name" value="WH-like_DNA-bd_sf"/>
</dbReference>
<dbReference type="SUPFAM" id="SSF46785">
    <property type="entry name" value="Winged helix' DNA-binding domain"/>
    <property type="match status" value="1"/>
</dbReference>
<feature type="region of interest" description="Disordered" evidence="3">
    <location>
        <begin position="252"/>
        <end position="294"/>
    </location>
</feature>
<evidence type="ECO:0000256" key="3">
    <source>
        <dbReference type="SAM" id="MobiDB-lite"/>
    </source>
</evidence>
<dbReference type="EMBL" id="AP019376">
    <property type="protein sequence ID" value="BBH89529.1"/>
    <property type="molecule type" value="Genomic_DNA"/>
</dbReference>
<dbReference type="InterPro" id="IPR036390">
    <property type="entry name" value="WH_DNA-bd_sf"/>
</dbReference>
<evidence type="ECO:0000259" key="4">
    <source>
        <dbReference type="PROSITE" id="PS51000"/>
    </source>
</evidence>
<name>A0A455SR68_9CHLR</name>
<dbReference type="AlphaFoldDB" id="A0A455SR68"/>
<keyword evidence="2" id="KW-0804">Transcription</keyword>
<keyword evidence="1" id="KW-0805">Transcription regulation</keyword>
<sequence length="294" mass="33124">MRADRLLSILMLLQSKGRMTAQELAQRLEVSERTIYRDLEALDTAGVPIYTERGPGGGISLIGGYQTRLTGLTTPEIRALFLAAKAVPLDTLGLEQARDSAMLKLAAALPHPSRAEAEQAHRYFHLDTATAQQSTQERQYLDLIQQALWQEHRLSLLYREPDGALVLGTIAPYGLVLKEQSWHLVGQLGETITAIALHTILRLAPTDQSFQRPEQFDLAAFWHHYCSTTSVTKEKKRRSDYPFEPALQLASYKKKRGPQKKEFPLSVAKEKKEFSTAPHKKTQRSRSLPLLRIS</sequence>